<keyword evidence="1" id="KW-0472">Membrane</keyword>
<protein>
    <submittedName>
        <fullName evidence="2">Uncharacterized protein</fullName>
    </submittedName>
</protein>
<evidence type="ECO:0000313" key="3">
    <source>
        <dbReference type="Proteomes" id="UP000217784"/>
    </source>
</evidence>
<name>A0A2A2H3L5_METBR</name>
<keyword evidence="1" id="KW-1133">Transmembrane helix</keyword>
<accession>A0A2A2H3L5</accession>
<feature type="transmembrane region" description="Helical" evidence="1">
    <location>
        <begin position="6"/>
        <end position="26"/>
    </location>
</feature>
<gene>
    <name evidence="2" type="ORF">ASJ80_02535</name>
</gene>
<dbReference type="AlphaFoldDB" id="A0A2A2H3L5"/>
<dbReference type="RefSeq" id="WP_069584118.1">
    <property type="nucleotide sequence ID" value="NZ_LMVM01000033.1"/>
</dbReference>
<dbReference type="OrthoDB" id="70271at2157"/>
<keyword evidence="1" id="KW-0812">Transmembrane</keyword>
<evidence type="ECO:0000313" key="2">
    <source>
        <dbReference type="EMBL" id="PAV03914.1"/>
    </source>
</evidence>
<dbReference type="EMBL" id="LMVM01000033">
    <property type="protein sequence ID" value="PAV03914.1"/>
    <property type="molecule type" value="Genomic_DNA"/>
</dbReference>
<keyword evidence="3" id="KW-1185">Reference proteome</keyword>
<reference evidence="2 3" key="1">
    <citation type="journal article" date="2017" name="BMC Genomics">
        <title>Genomic analysis of methanogenic archaea reveals a shift towards energy conservation.</title>
        <authorList>
            <person name="Gilmore S.P."/>
            <person name="Henske J.K."/>
            <person name="Sexton J.A."/>
            <person name="Solomon K.V."/>
            <person name="Seppala S."/>
            <person name="Yoo J.I."/>
            <person name="Huyett L.M."/>
            <person name="Pressman A."/>
            <person name="Cogan J.Z."/>
            <person name="Kivenson V."/>
            <person name="Peng X."/>
            <person name="Tan Y."/>
            <person name="Valentine D.L."/>
            <person name="O'Malley M.A."/>
        </authorList>
    </citation>
    <scope>NUCLEOTIDE SEQUENCE [LARGE SCALE GENOMIC DNA]</scope>
    <source>
        <strain evidence="2 3">M.o.H.</strain>
    </source>
</reference>
<sequence>MNPKAYIIITAFISGFLILGLGINTIESMLFDQIPYNYTSYISMPPNHPNESHIGGYYKIYGKGRDFNFHIVLPGAENQESPLDYTADGLNGTGKINNISITYGTLVSLLSGDFKNALFNTKLSGNYSMACAAWTGHGNFTTNGQNFLGNFKINGIKTDWEGTFNLVPENNRMALKADYIWYHHANKNDGSIRVVKKTYYM</sequence>
<evidence type="ECO:0000256" key="1">
    <source>
        <dbReference type="SAM" id="Phobius"/>
    </source>
</evidence>
<comment type="caution">
    <text evidence="2">The sequence shown here is derived from an EMBL/GenBank/DDBJ whole genome shotgun (WGS) entry which is preliminary data.</text>
</comment>
<proteinExistence type="predicted"/>
<organism evidence="2 3">
    <name type="scientific">Methanobacterium bryantii</name>
    <dbReference type="NCBI Taxonomy" id="2161"/>
    <lineage>
        <taxon>Archaea</taxon>
        <taxon>Methanobacteriati</taxon>
        <taxon>Methanobacteriota</taxon>
        <taxon>Methanomada group</taxon>
        <taxon>Methanobacteria</taxon>
        <taxon>Methanobacteriales</taxon>
        <taxon>Methanobacteriaceae</taxon>
        <taxon>Methanobacterium</taxon>
    </lineage>
</organism>
<dbReference type="Proteomes" id="UP000217784">
    <property type="component" value="Unassembled WGS sequence"/>
</dbReference>